<protein>
    <submittedName>
        <fullName evidence="1">Uncharacterized protein</fullName>
    </submittedName>
</protein>
<organism evidence="1">
    <name type="scientific">Candidatus Electrothrix aestuarii</name>
    <dbReference type="NCBI Taxonomy" id="3062594"/>
    <lineage>
        <taxon>Bacteria</taxon>
        <taxon>Pseudomonadati</taxon>
        <taxon>Thermodesulfobacteriota</taxon>
        <taxon>Desulfobulbia</taxon>
        <taxon>Desulfobulbales</taxon>
        <taxon>Desulfobulbaceae</taxon>
        <taxon>Candidatus Electrothrix</taxon>
    </lineage>
</organism>
<name>A0AAU8LT29_9BACT</name>
<evidence type="ECO:0000313" key="1">
    <source>
        <dbReference type="EMBL" id="XCN72347.1"/>
    </source>
</evidence>
<reference evidence="1" key="1">
    <citation type="journal article" date="2024" name="Syst. Appl. Microbiol.">
        <title>First single-strain enrichments of Electrothrix cable bacteria, description of E. aestuarii sp. nov. and E. rattekaaiensis sp. nov., and proposal of a cable bacteria taxonomy following the rules of the SeqCode.</title>
        <authorList>
            <person name="Plum-Jensen L.E."/>
            <person name="Schramm A."/>
            <person name="Marshall I.P.G."/>
        </authorList>
    </citation>
    <scope>NUCLEOTIDE SEQUENCE</scope>
    <source>
        <strain evidence="1">Rat1</strain>
    </source>
</reference>
<proteinExistence type="predicted"/>
<dbReference type="KEGG" id="eaj:Q3M24_18895"/>
<gene>
    <name evidence="1" type="ORF">Q3M24_18895</name>
</gene>
<sequence length="41" mass="4852">MFLGFQLDDWSFRMLFRLIMSLEGGARRKRLAHAAVQIQQL</sequence>
<dbReference type="EMBL" id="CP159373">
    <property type="protein sequence ID" value="XCN72347.1"/>
    <property type="molecule type" value="Genomic_DNA"/>
</dbReference>
<dbReference type="AlphaFoldDB" id="A0AAU8LT29"/>
<accession>A0AAU8LT29</accession>
<reference evidence="1" key="2">
    <citation type="submission" date="2024-06" db="EMBL/GenBank/DDBJ databases">
        <authorList>
            <person name="Plum-Jensen L.E."/>
            <person name="Schramm A."/>
            <person name="Marshall I.P.G."/>
        </authorList>
    </citation>
    <scope>NUCLEOTIDE SEQUENCE</scope>
    <source>
        <strain evidence="1">Rat1</strain>
    </source>
</reference>